<dbReference type="Pfam" id="PF18265">
    <property type="entry name" value="Nas2_N"/>
    <property type="match status" value="1"/>
</dbReference>
<proteinExistence type="predicted"/>
<keyword evidence="6" id="KW-1185">Reference proteome</keyword>
<dbReference type="PANTHER" id="PTHR12651:SF1">
    <property type="entry name" value="26S PROTEASOME NON-ATPASE REGULATORY SUBUNIT 9"/>
    <property type="match status" value="1"/>
</dbReference>
<dbReference type="GO" id="GO:0005737">
    <property type="term" value="C:cytoplasm"/>
    <property type="evidence" value="ECO:0007669"/>
    <property type="project" value="TreeGrafter"/>
</dbReference>
<sequence>MASPQLLVTGEDLIANPGRTLEIYAVKSALNDIHLICAVNTSFWTFKIYVINCSHEKEVCRGRGKCVSLFDDGPAPLVSCECKEGYGQFCERTIPLTPFICIAAGTSILFGLLAICATTTLRKTQGKGLIHMRKNYDDNTLAIMARPPQSSEYSAIEEAKKKLDKLIDRRDEILNQIKENSNVLTEMNVQMRESMVDEEDFPRTDVDIVAARTAMHNVACLTNDAKALEEEIKLGLEDYFTRQANLREAEKSQETSDTSEFEGSALSDSEKVNNHLDAFAMVNSVAANSLGAKAGFMTNDKLVQFGDITAPTFTNLNQITRFIEQNKTSEISTVVERDGRRVCLKLLPEVWNDGDRLDYVDSPLIASCTPRENEEPRSWWFSTDDGRFSSRDVTDICTGFDSSLESVVGFFDNGPKYDGLLGFSQGACMASLITSLMEDGKFGPTFRFVILFSGFVSRSSKHKFIEDRLMATPSLHVVGETDAVIPKEMSLQLANLFSNPTIVHHEDEDMLEVPEQLNQTVNECISEAKSSCVAMNYEDRRALLYMIVEVTELKRSPERYAQNEDKEVQALLDLAISPLPDIRTDEKAAQEVSCAGVFLPLGVAKKAIEYRKKKFFALNRKLGIVTELEEQTIIAAGDVPFGTDEIAVTIEDEYFQEANWSGIHRELSKFRRVMSSCYMMRIVMQPAVCQTIYDLYRSVLISLMAGFDSIQITTHDMDGDDLRDATVVFLAVRDFLFIFNRTAKIIIYNANWTLQKAVLGYKLCEAAIASEAAPKDVVRLTGPNLLCSVLSALEEEPL</sequence>
<feature type="region of interest" description="Disordered" evidence="2">
    <location>
        <begin position="248"/>
        <end position="267"/>
    </location>
</feature>
<evidence type="ECO:0000259" key="4">
    <source>
        <dbReference type="Pfam" id="PF18265"/>
    </source>
</evidence>
<dbReference type="AlphaFoldDB" id="A0A077ZLS4"/>
<accession>A0A077ZLS4</accession>
<dbReference type="InterPro" id="IPR036034">
    <property type="entry name" value="PDZ_sf"/>
</dbReference>
<evidence type="ECO:0000259" key="3">
    <source>
        <dbReference type="Pfam" id="PF03959"/>
    </source>
</evidence>
<dbReference type="SUPFAM" id="SSF53474">
    <property type="entry name" value="alpha/beta-Hydrolases"/>
    <property type="match status" value="1"/>
</dbReference>
<dbReference type="Proteomes" id="UP000030665">
    <property type="component" value="Unassembled WGS sequence"/>
</dbReference>
<gene>
    <name evidence="5" type="ORF">TTRE_0000793801</name>
</gene>
<protein>
    <submittedName>
        <fullName evidence="5">FSH1 domain containing protein</fullName>
    </submittedName>
</protein>
<reference evidence="5" key="1">
    <citation type="submission" date="2014-01" db="EMBL/GenBank/DDBJ databases">
        <authorList>
            <person name="Aslett M."/>
        </authorList>
    </citation>
    <scope>NUCLEOTIDE SEQUENCE</scope>
</reference>
<evidence type="ECO:0000313" key="6">
    <source>
        <dbReference type="Proteomes" id="UP000030665"/>
    </source>
</evidence>
<dbReference type="SUPFAM" id="SSF50156">
    <property type="entry name" value="PDZ domain-like"/>
    <property type="match status" value="1"/>
</dbReference>
<name>A0A077ZLS4_TRITR</name>
<dbReference type="InterPro" id="IPR005645">
    <property type="entry name" value="FSH-like_dom"/>
</dbReference>
<evidence type="ECO:0000256" key="2">
    <source>
        <dbReference type="SAM" id="MobiDB-lite"/>
    </source>
</evidence>
<dbReference type="InterPro" id="IPR035269">
    <property type="entry name" value="PSMD9"/>
</dbReference>
<evidence type="ECO:0000256" key="1">
    <source>
        <dbReference type="ARBA" id="ARBA00023186"/>
    </source>
</evidence>
<organism evidence="5 6">
    <name type="scientific">Trichuris trichiura</name>
    <name type="common">Whipworm</name>
    <name type="synonym">Trichocephalus trichiurus</name>
    <dbReference type="NCBI Taxonomy" id="36087"/>
    <lineage>
        <taxon>Eukaryota</taxon>
        <taxon>Metazoa</taxon>
        <taxon>Ecdysozoa</taxon>
        <taxon>Nematoda</taxon>
        <taxon>Enoplea</taxon>
        <taxon>Dorylaimia</taxon>
        <taxon>Trichinellida</taxon>
        <taxon>Trichuridae</taxon>
        <taxon>Trichuris</taxon>
    </lineage>
</organism>
<evidence type="ECO:0000313" key="5">
    <source>
        <dbReference type="EMBL" id="CDW59600.1"/>
    </source>
</evidence>
<dbReference type="Gene3D" id="6.10.140.1710">
    <property type="match status" value="1"/>
</dbReference>
<dbReference type="InterPro" id="IPR029058">
    <property type="entry name" value="AB_hydrolase_fold"/>
</dbReference>
<keyword evidence="1" id="KW-0143">Chaperone</keyword>
<feature type="domain" description="Serine hydrolase" evidence="3">
    <location>
        <begin position="370"/>
        <end position="508"/>
    </location>
</feature>
<dbReference type="GO" id="GO:0070682">
    <property type="term" value="P:proteasome regulatory particle assembly"/>
    <property type="evidence" value="ECO:0007669"/>
    <property type="project" value="InterPro"/>
</dbReference>
<dbReference type="EMBL" id="HG806651">
    <property type="protein sequence ID" value="CDW59600.1"/>
    <property type="molecule type" value="Genomic_DNA"/>
</dbReference>
<feature type="domain" description="Nas2 N-terminal" evidence="4">
    <location>
        <begin position="164"/>
        <end position="240"/>
    </location>
</feature>
<dbReference type="Pfam" id="PF03959">
    <property type="entry name" value="FSH1"/>
    <property type="match status" value="1"/>
</dbReference>
<dbReference type="GO" id="GO:0005634">
    <property type="term" value="C:nucleus"/>
    <property type="evidence" value="ECO:0007669"/>
    <property type="project" value="TreeGrafter"/>
</dbReference>
<dbReference type="OrthoDB" id="414698at2759"/>
<dbReference type="InterPro" id="IPR040815">
    <property type="entry name" value="Nas2_N"/>
</dbReference>
<reference evidence="5" key="2">
    <citation type="submission" date="2014-03" db="EMBL/GenBank/DDBJ databases">
        <title>The whipworm genome and dual-species transcriptomics of an intimate host-pathogen interaction.</title>
        <authorList>
            <person name="Foth B.J."/>
            <person name="Tsai I.J."/>
            <person name="Reid A.J."/>
            <person name="Bancroft A.J."/>
            <person name="Nichol S."/>
            <person name="Tracey A."/>
            <person name="Holroyd N."/>
            <person name="Cotton J.A."/>
            <person name="Stanley E.J."/>
            <person name="Zarowiecki M."/>
            <person name="Liu J.Z."/>
            <person name="Huckvale T."/>
            <person name="Cooper P.J."/>
            <person name="Grencis R.K."/>
            <person name="Berriman M."/>
        </authorList>
    </citation>
    <scope>NUCLEOTIDE SEQUENCE [LARGE SCALE GENOMIC DNA]</scope>
</reference>
<dbReference type="PANTHER" id="PTHR12651">
    <property type="entry name" value="26S PROTEASOME NON-ATPASE REGULATORY SUBUNIT 9"/>
    <property type="match status" value="1"/>
</dbReference>
<dbReference type="STRING" id="36087.A0A077ZLS4"/>
<dbReference type="Gene3D" id="3.40.50.1820">
    <property type="entry name" value="alpha/beta hydrolase"/>
    <property type="match status" value="1"/>
</dbReference>